<dbReference type="RefSeq" id="WP_320384096.1">
    <property type="nucleotide sequence ID" value="NZ_JAROCA020000001.1"/>
</dbReference>
<dbReference type="EMBL" id="JAROCA020000001">
    <property type="protein sequence ID" value="MDY0404030.1"/>
    <property type="molecule type" value="Genomic_DNA"/>
</dbReference>
<organism evidence="1 2">
    <name type="scientific">Tigheibacillus jepli</name>
    <dbReference type="NCBI Taxonomy" id="3035914"/>
    <lineage>
        <taxon>Bacteria</taxon>
        <taxon>Bacillati</taxon>
        <taxon>Bacillota</taxon>
        <taxon>Bacilli</taxon>
        <taxon>Bacillales</taxon>
        <taxon>Bacillaceae</taxon>
        <taxon>Tigheibacillus</taxon>
    </lineage>
</organism>
<dbReference type="Proteomes" id="UP001228376">
    <property type="component" value="Unassembled WGS sequence"/>
</dbReference>
<evidence type="ECO:0000313" key="1">
    <source>
        <dbReference type="EMBL" id="MDY0404030.1"/>
    </source>
</evidence>
<gene>
    <name evidence="1" type="ORF">P5G51_000105</name>
</gene>
<proteinExistence type="predicted"/>
<name>A0ABU5CCU5_9BACI</name>
<sequence>MDNSSLAIVFNKDNTLKSFMEYKLIGNDKNYTVDAAVYINGTLSKEQNVKLEAEDFVDSTDEYENITEGDQNAVAKFIQPVKVEAGFWSKFNKCLADKGVAAWAITSLSIVCGAACVGTAGAGCAACLVGAGLLTEGVVTYCLAKVVSK</sequence>
<accession>A0ABU5CCU5</accession>
<reference evidence="1 2" key="1">
    <citation type="submission" date="2023-10" db="EMBL/GenBank/DDBJ databases">
        <title>179-bfca-hs.</title>
        <authorList>
            <person name="Miliotis G."/>
            <person name="Sengupta P."/>
            <person name="Hameed A."/>
            <person name="Chuvochina M."/>
            <person name="Mcdonagh F."/>
            <person name="Simpson A.C."/>
            <person name="Singh N.K."/>
            <person name="Rekha P.D."/>
            <person name="Raman K."/>
            <person name="Hugenholtz P."/>
            <person name="Venkateswaran K."/>
        </authorList>
    </citation>
    <scope>NUCLEOTIDE SEQUENCE [LARGE SCALE GENOMIC DNA]</scope>
    <source>
        <strain evidence="1 2">179-BFC-A-HS</strain>
    </source>
</reference>
<evidence type="ECO:0000313" key="2">
    <source>
        <dbReference type="Proteomes" id="UP001228376"/>
    </source>
</evidence>
<comment type="caution">
    <text evidence="1">The sequence shown here is derived from an EMBL/GenBank/DDBJ whole genome shotgun (WGS) entry which is preliminary data.</text>
</comment>
<keyword evidence="2" id="KW-1185">Reference proteome</keyword>
<protein>
    <submittedName>
        <fullName evidence="1">Uncharacterized protein</fullName>
    </submittedName>
</protein>